<keyword evidence="9" id="KW-1185">Reference proteome</keyword>
<evidence type="ECO:0000256" key="1">
    <source>
        <dbReference type="ARBA" id="ARBA00022490"/>
    </source>
</evidence>
<evidence type="ECO:0000259" key="6">
    <source>
        <dbReference type="Pfam" id="PF02601"/>
    </source>
</evidence>
<dbReference type="PANTHER" id="PTHR30008">
    <property type="entry name" value="EXODEOXYRIBONUCLEASE 7 LARGE SUBUNIT"/>
    <property type="match status" value="1"/>
</dbReference>
<keyword evidence="2 5" id="KW-0540">Nuclease</keyword>
<organism evidence="8 9">
    <name type="scientific">Euzebya pacifica</name>
    <dbReference type="NCBI Taxonomy" id="1608957"/>
    <lineage>
        <taxon>Bacteria</taxon>
        <taxon>Bacillati</taxon>
        <taxon>Actinomycetota</taxon>
        <taxon>Nitriliruptoria</taxon>
        <taxon>Euzebyales</taxon>
    </lineage>
</organism>
<dbReference type="PANTHER" id="PTHR30008:SF0">
    <property type="entry name" value="EXODEOXYRIBONUCLEASE 7 LARGE SUBUNIT"/>
    <property type="match status" value="1"/>
</dbReference>
<dbReference type="InterPro" id="IPR003753">
    <property type="entry name" value="Exonuc_VII_L"/>
</dbReference>
<keyword evidence="3 5" id="KW-0378">Hydrolase</keyword>
<dbReference type="Pfam" id="PF02601">
    <property type="entry name" value="Exonuc_VII_L"/>
    <property type="match status" value="1"/>
</dbReference>
<dbReference type="GO" id="GO:0006308">
    <property type="term" value="P:DNA catabolic process"/>
    <property type="evidence" value="ECO:0007669"/>
    <property type="project" value="UniProtKB-UniRule"/>
</dbReference>
<dbReference type="NCBIfam" id="TIGR00237">
    <property type="entry name" value="xseA"/>
    <property type="match status" value="1"/>
</dbReference>
<gene>
    <name evidence="8" type="ORF">DVS28_a4767</name>
</gene>
<dbReference type="GO" id="GO:0009318">
    <property type="term" value="C:exodeoxyribonuclease VII complex"/>
    <property type="evidence" value="ECO:0007669"/>
    <property type="project" value="UniProtKB-UniRule"/>
</dbReference>
<sequence>MVTTFTVLQVAEHIERQVTDVWDRQFWVRGEVSGLKRQGKGVWFDLVHTTEDGQVVAQLNVSMPASKGRLVDRRLAAVGQPLDDGLEIRIKANLQFWVRGGRLSLSLADIDPSHTAGALALARRDLLAAMQADGSIERNRRLPTPRVPLSLGLVTSGGSQAFHDLVEELRASGLPFRLHMISTRVQGPDAPPQIVAALRTLAVRPDIDLVLLTRGGGAEIDLMTFDHADVARGIADCRVPVWTGIGHHLDQPVAELVAARAHKTPTALAQGVVATVREAADDTEQVWADVRDRARRRLDRADRALSTAARRTAAARTALRGAHGRVDAHQRRLQQAATRVTNQRLGALQDRADRLQRDAPRSLQHRADRLSRAERLVALADPDRLIERGWTVTTRADDGGLVTGPLPAGTVLHTRTREGTITSEVIHTDDR</sequence>
<protein>
    <recommendedName>
        <fullName evidence="5">Exodeoxyribonuclease 7 large subunit</fullName>
        <ecNumber evidence="5">3.1.11.6</ecNumber>
    </recommendedName>
</protein>
<dbReference type="EC" id="3.1.11.6" evidence="5"/>
<dbReference type="EMBL" id="CP031165">
    <property type="protein sequence ID" value="AXV09428.1"/>
    <property type="molecule type" value="Genomic_DNA"/>
</dbReference>
<dbReference type="InterPro" id="IPR020579">
    <property type="entry name" value="Exonuc_VII_lsu_C"/>
</dbReference>
<name>A0A346Y4N1_9ACTN</name>
<dbReference type="GO" id="GO:0003676">
    <property type="term" value="F:nucleic acid binding"/>
    <property type="evidence" value="ECO:0007669"/>
    <property type="project" value="InterPro"/>
</dbReference>
<dbReference type="KEGG" id="euz:DVS28_a4767"/>
<dbReference type="Pfam" id="PF13742">
    <property type="entry name" value="tRNA_anti_2"/>
    <property type="match status" value="1"/>
</dbReference>
<evidence type="ECO:0000256" key="3">
    <source>
        <dbReference type="ARBA" id="ARBA00022801"/>
    </source>
</evidence>
<evidence type="ECO:0000256" key="2">
    <source>
        <dbReference type="ARBA" id="ARBA00022722"/>
    </source>
</evidence>
<reference evidence="8 9" key="1">
    <citation type="submission" date="2018-09" db="EMBL/GenBank/DDBJ databases">
        <title>Complete genome sequence of Euzebya sp. DY32-46 isolated from seawater of Pacific Ocean.</title>
        <authorList>
            <person name="Xu L."/>
            <person name="Wu Y.-H."/>
            <person name="Xu X.-W."/>
        </authorList>
    </citation>
    <scope>NUCLEOTIDE SEQUENCE [LARGE SCALE GENOMIC DNA]</scope>
    <source>
        <strain evidence="8 9">DY32-46</strain>
    </source>
</reference>
<dbReference type="GO" id="GO:0005737">
    <property type="term" value="C:cytoplasm"/>
    <property type="evidence" value="ECO:0007669"/>
    <property type="project" value="UniProtKB-SubCell"/>
</dbReference>
<evidence type="ECO:0000256" key="4">
    <source>
        <dbReference type="ARBA" id="ARBA00022839"/>
    </source>
</evidence>
<dbReference type="AlphaFoldDB" id="A0A346Y4N1"/>
<keyword evidence="4 5" id="KW-0269">Exonuclease</keyword>
<evidence type="ECO:0000313" key="9">
    <source>
        <dbReference type="Proteomes" id="UP000264006"/>
    </source>
</evidence>
<feature type="domain" description="OB-fold nucleic acid binding" evidence="7">
    <location>
        <begin position="5"/>
        <end position="110"/>
    </location>
</feature>
<dbReference type="GO" id="GO:0008855">
    <property type="term" value="F:exodeoxyribonuclease VII activity"/>
    <property type="evidence" value="ECO:0007669"/>
    <property type="project" value="UniProtKB-UniRule"/>
</dbReference>
<comment type="subcellular location">
    <subcellularLocation>
        <location evidence="5">Cytoplasm</location>
    </subcellularLocation>
</comment>
<evidence type="ECO:0000313" key="8">
    <source>
        <dbReference type="EMBL" id="AXV09428.1"/>
    </source>
</evidence>
<accession>A0A346Y4N1</accession>
<proteinExistence type="inferred from homology"/>
<dbReference type="OrthoDB" id="9802795at2"/>
<dbReference type="Proteomes" id="UP000264006">
    <property type="component" value="Chromosome"/>
</dbReference>
<comment type="similarity">
    <text evidence="5">Belongs to the XseA family.</text>
</comment>
<evidence type="ECO:0000259" key="7">
    <source>
        <dbReference type="Pfam" id="PF13742"/>
    </source>
</evidence>
<feature type="domain" description="Exonuclease VII large subunit C-terminal" evidence="6">
    <location>
        <begin position="137"/>
        <end position="423"/>
    </location>
</feature>
<keyword evidence="1" id="KW-0963">Cytoplasm</keyword>
<dbReference type="InterPro" id="IPR025824">
    <property type="entry name" value="OB-fold_nuc-bd_dom"/>
</dbReference>
<dbReference type="CDD" id="cd04489">
    <property type="entry name" value="ExoVII_LU_OBF"/>
    <property type="match status" value="1"/>
</dbReference>
<comment type="catalytic activity">
    <reaction evidence="5">
        <text>Exonucleolytic cleavage in either 5'- to 3'- or 3'- to 5'-direction to yield nucleoside 5'-phosphates.</text>
        <dbReference type="EC" id="3.1.11.6"/>
    </reaction>
</comment>
<evidence type="ECO:0000256" key="5">
    <source>
        <dbReference type="RuleBase" id="RU004355"/>
    </source>
</evidence>
<dbReference type="RefSeq" id="WP_114593609.1">
    <property type="nucleotide sequence ID" value="NZ_CP031165.1"/>
</dbReference>